<protein>
    <submittedName>
        <fullName evidence="1">Uncharacterized protein</fullName>
    </submittedName>
</protein>
<comment type="caution">
    <text evidence="1">The sequence shown here is derived from an EMBL/GenBank/DDBJ whole genome shotgun (WGS) entry which is preliminary data.</text>
</comment>
<keyword evidence="2" id="KW-1185">Reference proteome</keyword>
<name>A0A9Q0RYC2_9DIPT</name>
<reference evidence="1" key="1">
    <citation type="submission" date="2022-07" db="EMBL/GenBank/DDBJ databases">
        <authorList>
            <person name="Trinca V."/>
            <person name="Uliana J.V.C."/>
            <person name="Torres T.T."/>
            <person name="Ward R.J."/>
            <person name="Monesi N."/>
        </authorList>
    </citation>
    <scope>NUCLEOTIDE SEQUENCE</scope>
    <source>
        <strain evidence="1">HSMRA1968</strain>
        <tissue evidence="1">Whole embryos</tissue>
    </source>
</reference>
<evidence type="ECO:0000313" key="1">
    <source>
        <dbReference type="EMBL" id="KAJ6637217.1"/>
    </source>
</evidence>
<proteinExistence type="predicted"/>
<dbReference type="Proteomes" id="UP001151699">
    <property type="component" value="Chromosome X"/>
</dbReference>
<accession>A0A9Q0RYC2</accession>
<evidence type="ECO:0000313" key="2">
    <source>
        <dbReference type="Proteomes" id="UP001151699"/>
    </source>
</evidence>
<organism evidence="1 2">
    <name type="scientific">Pseudolycoriella hygida</name>
    <dbReference type="NCBI Taxonomy" id="35572"/>
    <lineage>
        <taxon>Eukaryota</taxon>
        <taxon>Metazoa</taxon>
        <taxon>Ecdysozoa</taxon>
        <taxon>Arthropoda</taxon>
        <taxon>Hexapoda</taxon>
        <taxon>Insecta</taxon>
        <taxon>Pterygota</taxon>
        <taxon>Neoptera</taxon>
        <taxon>Endopterygota</taxon>
        <taxon>Diptera</taxon>
        <taxon>Nematocera</taxon>
        <taxon>Sciaroidea</taxon>
        <taxon>Sciaridae</taxon>
        <taxon>Pseudolycoriella</taxon>
    </lineage>
</organism>
<dbReference type="EMBL" id="WJQU01000003">
    <property type="protein sequence ID" value="KAJ6637217.1"/>
    <property type="molecule type" value="Genomic_DNA"/>
</dbReference>
<sequence length="143" mass="16193">MANSFYPIYYFPEANYDENMNRVPLQNNFNFDLAGGIYKKCQTYLLSENYSRKTCFSPSLETMRLNCGKFIANYLRPVLSGKDKFRSLNKVVFNLNTVGAWVLATMSHDSRKNVGELEISGYGSVELIEGGVDVSYGPELLNV</sequence>
<dbReference type="AlphaFoldDB" id="A0A9Q0RYC2"/>
<gene>
    <name evidence="1" type="ORF">Bhyg_09946</name>
</gene>